<name>A0A1F6N3Q7_9BACT</name>
<evidence type="ECO:0000313" key="7">
    <source>
        <dbReference type="EMBL" id="OGH78504.1"/>
    </source>
</evidence>
<dbReference type="PANTHER" id="PTHR37422:SF13">
    <property type="entry name" value="LIPOPOLYSACCHARIDE BIOSYNTHESIS PROTEIN PA4999-RELATED"/>
    <property type="match status" value="1"/>
</dbReference>
<dbReference type="GO" id="GO:0016020">
    <property type="term" value="C:membrane"/>
    <property type="evidence" value="ECO:0007669"/>
    <property type="project" value="UniProtKB-SubCell"/>
</dbReference>
<feature type="transmembrane region" description="Helical" evidence="5">
    <location>
        <begin position="355"/>
        <end position="374"/>
    </location>
</feature>
<feature type="domain" description="O-antigen ligase-related" evidence="6">
    <location>
        <begin position="203"/>
        <end position="363"/>
    </location>
</feature>
<accession>A0A1F6N3Q7</accession>
<comment type="subcellular location">
    <subcellularLocation>
        <location evidence="1">Membrane</location>
        <topology evidence="1">Multi-pass membrane protein</topology>
    </subcellularLocation>
</comment>
<dbReference type="Proteomes" id="UP000177040">
    <property type="component" value="Unassembled WGS sequence"/>
</dbReference>
<evidence type="ECO:0000256" key="5">
    <source>
        <dbReference type="SAM" id="Phobius"/>
    </source>
</evidence>
<gene>
    <name evidence="7" type="ORF">A2983_03235</name>
</gene>
<evidence type="ECO:0000259" key="6">
    <source>
        <dbReference type="Pfam" id="PF04932"/>
    </source>
</evidence>
<feature type="transmembrane region" description="Helical" evidence="5">
    <location>
        <begin position="170"/>
        <end position="189"/>
    </location>
</feature>
<reference evidence="7 8" key="1">
    <citation type="journal article" date="2016" name="Nat. Commun.">
        <title>Thousands of microbial genomes shed light on interconnected biogeochemical processes in an aquifer system.</title>
        <authorList>
            <person name="Anantharaman K."/>
            <person name="Brown C.T."/>
            <person name="Hug L.A."/>
            <person name="Sharon I."/>
            <person name="Castelle C.J."/>
            <person name="Probst A.J."/>
            <person name="Thomas B.C."/>
            <person name="Singh A."/>
            <person name="Wilkins M.J."/>
            <person name="Karaoz U."/>
            <person name="Brodie E.L."/>
            <person name="Williams K.H."/>
            <person name="Hubbard S.S."/>
            <person name="Banfield J.F."/>
        </authorList>
    </citation>
    <scope>NUCLEOTIDE SEQUENCE [LARGE SCALE GENOMIC DNA]</scope>
</reference>
<proteinExistence type="predicted"/>
<dbReference type="InterPro" id="IPR051533">
    <property type="entry name" value="WaaL-like"/>
</dbReference>
<feature type="transmembrane region" description="Helical" evidence="5">
    <location>
        <begin position="249"/>
        <end position="266"/>
    </location>
</feature>
<evidence type="ECO:0000256" key="3">
    <source>
        <dbReference type="ARBA" id="ARBA00022989"/>
    </source>
</evidence>
<keyword evidence="3 5" id="KW-1133">Transmembrane helix</keyword>
<protein>
    <recommendedName>
        <fullName evidence="6">O-antigen ligase-related domain-containing protein</fullName>
    </recommendedName>
</protein>
<feature type="transmembrane region" description="Helical" evidence="5">
    <location>
        <begin position="69"/>
        <end position="88"/>
    </location>
</feature>
<evidence type="ECO:0000313" key="8">
    <source>
        <dbReference type="Proteomes" id="UP000177040"/>
    </source>
</evidence>
<keyword evidence="4 5" id="KW-0472">Membrane</keyword>
<dbReference type="InterPro" id="IPR011990">
    <property type="entry name" value="TPR-like_helical_dom_sf"/>
</dbReference>
<evidence type="ECO:0000256" key="2">
    <source>
        <dbReference type="ARBA" id="ARBA00022692"/>
    </source>
</evidence>
<feature type="transmembrane region" description="Helical" evidence="5">
    <location>
        <begin position="100"/>
        <end position="118"/>
    </location>
</feature>
<dbReference type="SUPFAM" id="SSF48452">
    <property type="entry name" value="TPR-like"/>
    <property type="match status" value="1"/>
</dbReference>
<keyword evidence="2 5" id="KW-0812">Transmembrane</keyword>
<organism evidence="7 8">
    <name type="scientific">Candidatus Magasanikbacteria bacterium RIFCSPLOWO2_01_FULL_40_15</name>
    <dbReference type="NCBI Taxonomy" id="1798686"/>
    <lineage>
        <taxon>Bacteria</taxon>
        <taxon>Candidatus Magasanikiibacteriota</taxon>
    </lineage>
</organism>
<dbReference type="InterPro" id="IPR007016">
    <property type="entry name" value="O-antigen_ligase-rel_domated"/>
</dbReference>
<evidence type="ECO:0000256" key="1">
    <source>
        <dbReference type="ARBA" id="ARBA00004141"/>
    </source>
</evidence>
<feature type="transmembrane region" description="Helical" evidence="5">
    <location>
        <begin position="9"/>
        <end position="33"/>
    </location>
</feature>
<feature type="transmembrane region" description="Helical" evidence="5">
    <location>
        <begin position="220"/>
        <end position="237"/>
    </location>
</feature>
<feature type="transmembrane region" description="Helical" evidence="5">
    <location>
        <begin position="130"/>
        <end position="150"/>
    </location>
</feature>
<dbReference type="AlphaFoldDB" id="A0A1F6N3Q7"/>
<dbReference type="PANTHER" id="PTHR37422">
    <property type="entry name" value="TEICHURONIC ACID BIOSYNTHESIS PROTEIN TUAE"/>
    <property type="match status" value="1"/>
</dbReference>
<evidence type="ECO:0000256" key="4">
    <source>
        <dbReference type="ARBA" id="ARBA00023136"/>
    </source>
</evidence>
<sequence>MKKNYPRALWWLTVATFLVPLIVLPSYFIFPFIVPKVLVFRTLVLCQLGVFLLWYFSKQTTVRISRTPISIAVLFFFASFTLSTFFGTDWYHSFWDNHERMLGLFTIAHYVLYYFIITTTFKEMDTWRRLLLYFVMAASVVLAIALWQKIQPNFLLNNNNGRTSATLGNAIYLGGYCVWLFFVSCYLAVTDTLVWRRWLLGCLAVLAILGIIASGTRGSVLGLVVGLVILFIVYFCILPKEKQRERRIIGVGGAVAVLGFLVLFAFRTTSLVAHIPAVGSLLNTNFIAGTASTRIMAWKIAWQATEDHPLFGWGPNNFVYAFNKYYNPRFLEHGWGETWFDNAHNIIMNTLTTQGFVGLLAYLSLFGATFWQLFRAFKKNHLSVHLVALSSGFLVAHLVQNIFVFENITSYLFFFFYLAFINSITHSTDKLATNETMFRSVFGGVTRVAIWVMVILSIWVTNISPARANMAMIDVFRTIYTQGDVVAAYNGVLAISSPHHDDNRMDMARLITQSASEYLRIGKKVEAQRLLNLAISELDKNRLLHPNDIRNHIQEAQLLQITFDVSKNPDYLFKAERLLEEAQVFSPARQQIQYVLSILKSMLGKHNEAIAILRKSVADSPTIPEGWWRLAYILQNAKKIEEAQNVVREARAQGILFIGVGENVVNEILPLPVSPTSTTGTKTK</sequence>
<feature type="transmembrane region" description="Helical" evidence="5">
    <location>
        <begin position="198"/>
        <end position="214"/>
    </location>
</feature>
<comment type="caution">
    <text evidence="7">The sequence shown here is derived from an EMBL/GenBank/DDBJ whole genome shotgun (WGS) entry which is preliminary data.</text>
</comment>
<dbReference type="Pfam" id="PF04932">
    <property type="entry name" value="Wzy_C"/>
    <property type="match status" value="1"/>
</dbReference>
<feature type="transmembrane region" description="Helical" evidence="5">
    <location>
        <begin position="39"/>
        <end position="57"/>
    </location>
</feature>
<dbReference type="EMBL" id="MFQH01000009">
    <property type="protein sequence ID" value="OGH78504.1"/>
    <property type="molecule type" value="Genomic_DNA"/>
</dbReference>
<dbReference type="Gene3D" id="1.25.40.10">
    <property type="entry name" value="Tetratricopeptide repeat domain"/>
    <property type="match status" value="1"/>
</dbReference>
<feature type="transmembrane region" description="Helical" evidence="5">
    <location>
        <begin position="440"/>
        <end position="460"/>
    </location>
</feature>